<evidence type="ECO:0000256" key="5">
    <source>
        <dbReference type="PROSITE-ProRule" id="PRU00076"/>
    </source>
</evidence>
<dbReference type="PROSITE" id="PS00010">
    <property type="entry name" value="ASX_HYDROXYL"/>
    <property type="match status" value="1"/>
</dbReference>
<dbReference type="GO" id="GO:0043235">
    <property type="term" value="C:receptor complex"/>
    <property type="evidence" value="ECO:0007669"/>
    <property type="project" value="TreeGrafter"/>
</dbReference>
<dbReference type="SMART" id="SM00179">
    <property type="entry name" value="EGF_CA"/>
    <property type="match status" value="2"/>
</dbReference>
<dbReference type="InterPro" id="IPR001881">
    <property type="entry name" value="EGF-like_Ca-bd_dom"/>
</dbReference>
<feature type="domain" description="EGF-like" evidence="6">
    <location>
        <begin position="91"/>
        <end position="128"/>
    </location>
</feature>
<dbReference type="InterPro" id="IPR018097">
    <property type="entry name" value="EGF_Ca-bd_CS"/>
</dbReference>
<dbReference type="PANTHER" id="PTHR45836:SF13">
    <property type="entry name" value="PROTEIN CRUMBS"/>
    <property type="match status" value="1"/>
</dbReference>
<proteinExistence type="predicted"/>
<dbReference type="InterPro" id="IPR051355">
    <property type="entry name" value="Notch/Slit_guidance"/>
</dbReference>
<feature type="disulfide bond" evidence="5">
    <location>
        <begin position="169"/>
        <end position="178"/>
    </location>
</feature>
<dbReference type="GO" id="GO:0005886">
    <property type="term" value="C:plasma membrane"/>
    <property type="evidence" value="ECO:0007669"/>
    <property type="project" value="TreeGrafter"/>
</dbReference>
<feature type="domain" description="EGF-like" evidence="6">
    <location>
        <begin position="45"/>
        <end position="88"/>
    </location>
</feature>
<dbReference type="PROSITE" id="PS01187">
    <property type="entry name" value="EGF_CA"/>
    <property type="match status" value="1"/>
</dbReference>
<dbReference type="SMART" id="SM00181">
    <property type="entry name" value="EGF"/>
    <property type="match status" value="4"/>
</dbReference>
<feature type="disulfide bond" evidence="5">
    <location>
        <begin position="78"/>
        <end position="87"/>
    </location>
</feature>
<feature type="domain" description="EGF-like" evidence="6">
    <location>
        <begin position="181"/>
        <end position="216"/>
    </location>
</feature>
<dbReference type="PROSITE" id="PS01186">
    <property type="entry name" value="EGF_2"/>
    <property type="match status" value="1"/>
</dbReference>
<dbReference type="Gene3D" id="2.60.470.10">
    <property type="entry name" value="Acid-sensing ion channels like domains"/>
    <property type="match status" value="1"/>
</dbReference>
<dbReference type="SUPFAM" id="SSF57196">
    <property type="entry name" value="EGF/Laminin"/>
    <property type="match status" value="2"/>
</dbReference>
<organism evidence="7 8">
    <name type="scientific">Oesophagostomum dentatum</name>
    <name type="common">Nodular worm</name>
    <dbReference type="NCBI Taxonomy" id="61180"/>
    <lineage>
        <taxon>Eukaryota</taxon>
        <taxon>Metazoa</taxon>
        <taxon>Ecdysozoa</taxon>
        <taxon>Nematoda</taxon>
        <taxon>Chromadorea</taxon>
        <taxon>Rhabditida</taxon>
        <taxon>Rhabditina</taxon>
        <taxon>Rhabditomorpha</taxon>
        <taxon>Strongyloidea</taxon>
        <taxon>Strongylidae</taxon>
        <taxon>Oesophagostomum</taxon>
    </lineage>
</organism>
<keyword evidence="8" id="KW-1185">Reference proteome</keyword>
<dbReference type="PROSITE" id="PS50026">
    <property type="entry name" value="EGF_3"/>
    <property type="match status" value="4"/>
</dbReference>
<name>A0A0B1TJI0_OESDE</name>
<dbReference type="InterPro" id="IPR000742">
    <property type="entry name" value="EGF"/>
</dbReference>
<accession>A0A0B1TJI0</accession>
<dbReference type="Gene3D" id="2.10.25.10">
    <property type="entry name" value="Laminin"/>
    <property type="match status" value="3"/>
</dbReference>
<evidence type="ECO:0000256" key="4">
    <source>
        <dbReference type="ARBA" id="ARBA00023157"/>
    </source>
</evidence>
<keyword evidence="4 5" id="KW-1015">Disulfide bond</keyword>
<protein>
    <submittedName>
        <fullName evidence="7">EGF-like domain protein</fullName>
    </submittedName>
</protein>
<feature type="domain" description="EGF-like" evidence="6">
    <location>
        <begin position="139"/>
        <end position="179"/>
    </location>
</feature>
<dbReference type="GO" id="GO:0009986">
    <property type="term" value="C:cell surface"/>
    <property type="evidence" value="ECO:0007669"/>
    <property type="project" value="TreeGrafter"/>
</dbReference>
<evidence type="ECO:0000256" key="2">
    <source>
        <dbReference type="ARBA" id="ARBA00022729"/>
    </source>
</evidence>
<evidence type="ECO:0000313" key="7">
    <source>
        <dbReference type="EMBL" id="KHJ97678.1"/>
    </source>
</evidence>
<gene>
    <name evidence="7" type="ORF">OESDEN_02332</name>
</gene>
<feature type="disulfide bond" evidence="5">
    <location>
        <begin position="95"/>
        <end position="105"/>
    </location>
</feature>
<comment type="caution">
    <text evidence="5">Lacks conserved residue(s) required for the propagation of feature annotation.</text>
</comment>
<dbReference type="AlphaFoldDB" id="A0A0B1TJI0"/>
<dbReference type="EMBL" id="KN549415">
    <property type="protein sequence ID" value="KHJ97678.1"/>
    <property type="molecule type" value="Genomic_DNA"/>
</dbReference>
<keyword evidence="2" id="KW-0732">Signal</keyword>
<evidence type="ECO:0000259" key="6">
    <source>
        <dbReference type="PROSITE" id="PS50026"/>
    </source>
</evidence>
<dbReference type="PANTHER" id="PTHR45836">
    <property type="entry name" value="SLIT HOMOLOG"/>
    <property type="match status" value="1"/>
</dbReference>
<dbReference type="GO" id="GO:0005509">
    <property type="term" value="F:calcium ion binding"/>
    <property type="evidence" value="ECO:0007669"/>
    <property type="project" value="InterPro"/>
</dbReference>
<dbReference type="GO" id="GO:0007411">
    <property type="term" value="P:axon guidance"/>
    <property type="evidence" value="ECO:0007669"/>
    <property type="project" value="TreeGrafter"/>
</dbReference>
<feature type="disulfide bond" evidence="5">
    <location>
        <begin position="206"/>
        <end position="215"/>
    </location>
</feature>
<reference evidence="7 8" key="1">
    <citation type="submission" date="2014-03" db="EMBL/GenBank/DDBJ databases">
        <title>Draft genome of the hookworm Oesophagostomum dentatum.</title>
        <authorList>
            <person name="Mitreva M."/>
        </authorList>
    </citation>
    <scope>NUCLEOTIDE SEQUENCE [LARGE SCALE GENOMIC DNA]</scope>
    <source>
        <strain evidence="7 8">OD-Hann</strain>
    </source>
</reference>
<evidence type="ECO:0000313" key="8">
    <source>
        <dbReference type="Proteomes" id="UP000053660"/>
    </source>
</evidence>
<keyword evidence="3" id="KW-0677">Repeat</keyword>
<evidence type="ECO:0000256" key="3">
    <source>
        <dbReference type="ARBA" id="ARBA00022737"/>
    </source>
</evidence>
<keyword evidence="1 5" id="KW-0245">EGF-like domain</keyword>
<feature type="disulfide bond" evidence="5">
    <location>
        <begin position="185"/>
        <end position="195"/>
    </location>
</feature>
<feature type="disulfide bond" evidence="5">
    <location>
        <begin position="118"/>
        <end position="127"/>
    </location>
</feature>
<dbReference type="InterPro" id="IPR000152">
    <property type="entry name" value="EGF-type_Asp/Asn_hydroxyl_site"/>
</dbReference>
<sequence>MSLISRSTSLVILGKVYPKISKRTQHSELSLNIVALHMENLGKYDADACNNHALCNADLGRGICIDTATSIGGHTCKCDPAYSGSECDTPTPGPCDSTPCLNGNCTGDNVLGTYICTCVEGYCGDNCDCMLNAEKILPEIHTCEYANNCVNGTCESIINGMVPGTYCICNPGFNGTFCDNEINECDSSPCMYGTCEDLFLDYNCTCDYGAEGKNCSIDIPDCVNYTVNGVVYENRCKAKDAGEYCDLSMFPLSVKLTQILYGYVPCCQLDMLLKMLEDLLRNPSQIKDMVPFIVGLQEDDNRTSLSWEYQDMFHWAAFEEKPLVPDRDLRSWNDVVLGNCFTFNHHSSEIDYSMRSSGIQGGLQTLMKVGADEYVPWYDTASVLVFVHSRDEYVFSESVRYNAQPSGETMILIRNAKANALSEAPIATEADDLW</sequence>
<dbReference type="Proteomes" id="UP000053660">
    <property type="component" value="Unassembled WGS sequence"/>
</dbReference>
<dbReference type="GO" id="GO:0007219">
    <property type="term" value="P:Notch signaling pathway"/>
    <property type="evidence" value="ECO:0007669"/>
    <property type="project" value="TreeGrafter"/>
</dbReference>
<dbReference type="OrthoDB" id="5800348at2759"/>
<dbReference type="PROSITE" id="PS00022">
    <property type="entry name" value="EGF_1"/>
    <property type="match status" value="4"/>
</dbReference>
<evidence type="ECO:0000256" key="1">
    <source>
        <dbReference type="ARBA" id="ARBA00022536"/>
    </source>
</evidence>